<dbReference type="InterPro" id="IPR026015">
    <property type="entry name" value="ATP_synth_OSCP/delta_N_sf"/>
</dbReference>
<dbReference type="PANTHER" id="PTHR11910">
    <property type="entry name" value="ATP SYNTHASE DELTA CHAIN"/>
    <property type="match status" value="1"/>
</dbReference>
<keyword evidence="3" id="KW-0813">Transport</keyword>
<evidence type="ECO:0000256" key="6">
    <source>
        <dbReference type="ARBA" id="ARBA00023136"/>
    </source>
</evidence>
<evidence type="ECO:0000256" key="1">
    <source>
        <dbReference type="ARBA" id="ARBA00004370"/>
    </source>
</evidence>
<evidence type="ECO:0000313" key="13">
    <source>
        <dbReference type="Proteomes" id="UP000663879"/>
    </source>
</evidence>
<comment type="subunit">
    <text evidence="9">Component of the ATP synthase complex composed at least of ATP5F1A/subunit alpha, ATP5F1B/subunit beta, ATP5MC1/subunit c (homooctomer), MT-ATP6/subunit a, MT-ATP8/subunit 8, ATP5ME/subunit e, ATP5MF/subunit f, ATP5MG/subunit g, ATP5MK/subunit k, ATP5MJ/subunit j, ATP5F1C/subunit gamma, ATP5F1D/subunit delta, ATP5F1E/subunit epsilon, ATP5PF/subunit F6, ATP5PB/subunit b, ATP5PD/subunit d, ATP5PO/subunit OSCP. ATP synthase complex consists of a soluble F(1) head domain (subunits alpha(3) and beta(3)) - the catalytic core - and a membrane F(0) domain - the membrane proton channel (subunits c, a, 8, e, f, g, k and j). These two domains are linked by a central stalk (subunits gamma, delta, and epsilon) rotating inside the F1 region and a stationary peripheral stalk (subunits F6, b, d, and OSCP).</text>
</comment>
<dbReference type="HAMAP" id="MF_01416">
    <property type="entry name" value="ATP_synth_delta_bact"/>
    <property type="match status" value="1"/>
</dbReference>
<evidence type="ECO:0000256" key="7">
    <source>
        <dbReference type="ARBA" id="ARBA00023310"/>
    </source>
</evidence>
<dbReference type="PROSITE" id="PS00389">
    <property type="entry name" value="ATPASE_DELTA"/>
    <property type="match status" value="1"/>
</dbReference>
<evidence type="ECO:0000256" key="8">
    <source>
        <dbReference type="ARBA" id="ARBA00033369"/>
    </source>
</evidence>
<dbReference type="InterPro" id="IPR000711">
    <property type="entry name" value="ATPase_OSCP/dsu"/>
</dbReference>
<gene>
    <name evidence="12" type="ORF">OXX778_LOCUS10994</name>
</gene>
<comment type="subcellular location">
    <subcellularLocation>
        <location evidence="1">Membrane</location>
    </subcellularLocation>
</comment>
<dbReference type="Proteomes" id="UP000663879">
    <property type="component" value="Unassembled WGS sequence"/>
</dbReference>
<protein>
    <recommendedName>
        <fullName evidence="10">ATP synthase peripheral stalk subunit OSCP, mitochondrial</fullName>
    </recommendedName>
    <alternativeName>
        <fullName evidence="11">ATP synthase subunit O</fullName>
    </alternativeName>
    <alternativeName>
        <fullName evidence="8">Oligomycin sensitivity conferral protein</fullName>
    </alternativeName>
</protein>
<keyword evidence="6" id="KW-0472">Membrane</keyword>
<comment type="similarity">
    <text evidence="2">Belongs to the ATPase delta chain family.</text>
</comment>
<dbReference type="InterPro" id="IPR020781">
    <property type="entry name" value="ATPase_OSCP/d_CS"/>
</dbReference>
<organism evidence="12 13">
    <name type="scientific">Brachionus calyciflorus</name>
    <dbReference type="NCBI Taxonomy" id="104777"/>
    <lineage>
        <taxon>Eukaryota</taxon>
        <taxon>Metazoa</taxon>
        <taxon>Spiralia</taxon>
        <taxon>Gnathifera</taxon>
        <taxon>Rotifera</taxon>
        <taxon>Eurotatoria</taxon>
        <taxon>Monogononta</taxon>
        <taxon>Pseudotrocha</taxon>
        <taxon>Ploima</taxon>
        <taxon>Brachionidae</taxon>
        <taxon>Brachionus</taxon>
    </lineage>
</organism>
<keyword evidence="4" id="KW-0375">Hydrogen ion transport</keyword>
<comment type="caution">
    <text evidence="12">The sequence shown here is derived from an EMBL/GenBank/DDBJ whole genome shotgun (WGS) entry which is preliminary data.</text>
</comment>
<sequence>MANRQVCGIIGKHIRSFSTTTTQASANALPIQLHGIEGRYAHAIYSAALKQKSLEAVDKDFQAILTVFKQEKGLNDLLRNPLLTKEQRQNAVNELATKRNANKVTVNTLSLLAENGRLGRLEGVAKAFGTLMSAHRGEVQAKVTTAHQLSPAELKELQSTLQAFVKKGHTLQLVTKVDASLIGGMVVELGDRYVDLSLSSKLKTFTNIVKETL</sequence>
<keyword evidence="7" id="KW-0066">ATP synthesis</keyword>
<dbReference type="GO" id="GO:0046933">
    <property type="term" value="F:proton-transporting ATP synthase activity, rotational mechanism"/>
    <property type="evidence" value="ECO:0007669"/>
    <property type="project" value="InterPro"/>
</dbReference>
<keyword evidence="5" id="KW-0406">Ion transport</keyword>
<keyword evidence="13" id="KW-1185">Reference proteome</keyword>
<evidence type="ECO:0000256" key="4">
    <source>
        <dbReference type="ARBA" id="ARBA00022781"/>
    </source>
</evidence>
<dbReference type="EMBL" id="CAJNOC010001808">
    <property type="protein sequence ID" value="CAF0892732.1"/>
    <property type="molecule type" value="Genomic_DNA"/>
</dbReference>
<evidence type="ECO:0000256" key="2">
    <source>
        <dbReference type="ARBA" id="ARBA00007046"/>
    </source>
</evidence>
<dbReference type="NCBIfam" id="TIGR01145">
    <property type="entry name" value="ATP_synt_delta"/>
    <property type="match status" value="1"/>
</dbReference>
<proteinExistence type="inferred from homology"/>
<evidence type="ECO:0000256" key="3">
    <source>
        <dbReference type="ARBA" id="ARBA00022448"/>
    </source>
</evidence>
<dbReference type="AlphaFoldDB" id="A0A813Z0W3"/>
<evidence type="ECO:0000256" key="9">
    <source>
        <dbReference type="ARBA" id="ARBA00064647"/>
    </source>
</evidence>
<evidence type="ECO:0000256" key="11">
    <source>
        <dbReference type="ARBA" id="ARBA00078525"/>
    </source>
</evidence>
<dbReference type="Pfam" id="PF00213">
    <property type="entry name" value="OSCP"/>
    <property type="match status" value="1"/>
</dbReference>
<evidence type="ECO:0000256" key="10">
    <source>
        <dbReference type="ARBA" id="ARBA00073432"/>
    </source>
</evidence>
<accession>A0A813Z0W3</accession>
<evidence type="ECO:0000313" key="12">
    <source>
        <dbReference type="EMBL" id="CAF0892732.1"/>
    </source>
</evidence>
<evidence type="ECO:0000256" key="5">
    <source>
        <dbReference type="ARBA" id="ARBA00023065"/>
    </source>
</evidence>
<dbReference type="OrthoDB" id="1262810at2759"/>
<dbReference type="PRINTS" id="PR00125">
    <property type="entry name" value="ATPASEDELTA"/>
</dbReference>
<reference evidence="12" key="1">
    <citation type="submission" date="2021-02" db="EMBL/GenBank/DDBJ databases">
        <authorList>
            <person name="Nowell W R."/>
        </authorList>
    </citation>
    <scope>NUCLEOTIDE SEQUENCE</scope>
    <source>
        <strain evidence="12">Ploen Becks lab</strain>
    </source>
</reference>
<dbReference type="SUPFAM" id="SSF47928">
    <property type="entry name" value="N-terminal domain of the delta subunit of the F1F0-ATP synthase"/>
    <property type="match status" value="1"/>
</dbReference>
<dbReference type="GO" id="GO:0016020">
    <property type="term" value="C:membrane"/>
    <property type="evidence" value="ECO:0007669"/>
    <property type="project" value="UniProtKB-SubCell"/>
</dbReference>
<dbReference type="Gene3D" id="1.10.520.20">
    <property type="entry name" value="N-terminal domain of the delta subunit of the F1F0-ATP synthase"/>
    <property type="match status" value="1"/>
</dbReference>
<name>A0A813Z0W3_9BILA</name>